<dbReference type="PRINTS" id="PR01039">
    <property type="entry name" value="TRNASYNTHTRP"/>
</dbReference>
<dbReference type="SUPFAM" id="SSF52374">
    <property type="entry name" value="Nucleotidylyl transferase"/>
    <property type="match status" value="1"/>
</dbReference>
<dbReference type="Gene3D" id="3.40.50.620">
    <property type="entry name" value="HUPs"/>
    <property type="match status" value="1"/>
</dbReference>
<dbReference type="Gene3D" id="1.10.240.10">
    <property type="entry name" value="Tyrosyl-Transfer RNA Synthetase"/>
    <property type="match status" value="1"/>
</dbReference>
<dbReference type="EMBL" id="PFBO01000027">
    <property type="protein sequence ID" value="PIT90675.1"/>
    <property type="molecule type" value="Genomic_DNA"/>
</dbReference>
<feature type="binding site" evidence="8">
    <location>
        <begin position="9"/>
        <end position="11"/>
    </location>
    <ligand>
        <name>ATP</name>
        <dbReference type="ChEBI" id="CHEBI:30616"/>
    </ligand>
</feature>
<feature type="binding site" evidence="8">
    <location>
        <position position="183"/>
    </location>
    <ligand>
        <name>ATP</name>
        <dbReference type="ChEBI" id="CHEBI:30616"/>
    </ligand>
</feature>
<comment type="subcellular location">
    <subcellularLocation>
        <location evidence="8">Cytoplasm</location>
    </subcellularLocation>
</comment>
<evidence type="ECO:0000256" key="1">
    <source>
        <dbReference type="ARBA" id="ARBA00005594"/>
    </source>
</evidence>
<dbReference type="HAMAP" id="MF_00140_B">
    <property type="entry name" value="Trp_tRNA_synth_B"/>
    <property type="match status" value="1"/>
</dbReference>
<dbReference type="GO" id="GO:0005829">
    <property type="term" value="C:cytosol"/>
    <property type="evidence" value="ECO:0007669"/>
    <property type="project" value="TreeGrafter"/>
</dbReference>
<dbReference type="GO" id="GO:0006436">
    <property type="term" value="P:tryptophanyl-tRNA aminoacylation"/>
    <property type="evidence" value="ECO:0007669"/>
    <property type="project" value="UniProtKB-UniRule"/>
</dbReference>
<feature type="binding site" evidence="8">
    <location>
        <begin position="17"/>
        <end position="18"/>
    </location>
    <ligand>
        <name>ATP</name>
        <dbReference type="ChEBI" id="CHEBI:30616"/>
    </ligand>
</feature>
<sequence>MKTLFSGIQPTGEIHLGNYLGALKNWVDLQNKYNCFFSIVDLHAITIDYNPKEYQEKITNTASDLLAIGLDPKKCILFVQSHIPEHTELCWFFNTLTPMAELERMTQFKDKSKQHKKNINTGLFDYPVLQAADILLYHGQVVPVGEDQLQHLELTNKIARKFNNKFGDHFQEIEASVTKGARIMSLTEPTKKMSKSLGPNNYIALSDSAEQVKKKVMKAVTDTGQGEASPGVKNLMLILELLAEPKVFQKFQKDLKNKTIKYSELKTELAEVISHFLKPIQARKKELSKKEVQKILEAGAKKARQVAQKNLAEIKKKMGLI</sequence>
<reference evidence="11" key="1">
    <citation type="submission" date="2017-09" db="EMBL/GenBank/DDBJ databases">
        <title>Depth-based differentiation of microbial function through sediment-hosted aquifers and enrichment of novel symbionts in the deep terrestrial subsurface.</title>
        <authorList>
            <person name="Probst A.J."/>
            <person name="Ladd B."/>
            <person name="Jarett J.K."/>
            <person name="Geller-Mcgrath D.E."/>
            <person name="Sieber C.M.K."/>
            <person name="Emerson J.B."/>
            <person name="Anantharaman K."/>
            <person name="Thomas B.C."/>
            <person name="Malmstrom R."/>
            <person name="Stieglmeier M."/>
            <person name="Klingl A."/>
            <person name="Woyke T."/>
            <person name="Ryan C.M."/>
            <person name="Banfield J.F."/>
        </authorList>
    </citation>
    <scope>NUCLEOTIDE SEQUENCE [LARGE SCALE GENOMIC DNA]</scope>
</reference>
<organism evidence="10 11">
    <name type="scientific">Candidatus Komeilibacteria bacterium CG10_big_fil_rev_8_21_14_0_10_41_13</name>
    <dbReference type="NCBI Taxonomy" id="1974476"/>
    <lineage>
        <taxon>Bacteria</taxon>
        <taxon>Candidatus Komeiliibacteriota</taxon>
    </lineage>
</organism>
<evidence type="ECO:0000313" key="11">
    <source>
        <dbReference type="Proteomes" id="UP000230543"/>
    </source>
</evidence>
<comment type="function">
    <text evidence="8">Catalyzes the attachment of tryptophan to tRNA(Trp).</text>
</comment>
<dbReference type="PANTHER" id="PTHR43766">
    <property type="entry name" value="TRYPTOPHAN--TRNA LIGASE, MITOCHONDRIAL"/>
    <property type="match status" value="1"/>
</dbReference>
<dbReference type="InterPro" id="IPR014729">
    <property type="entry name" value="Rossmann-like_a/b/a_fold"/>
</dbReference>
<dbReference type="CDD" id="cd00806">
    <property type="entry name" value="TrpRS_core"/>
    <property type="match status" value="1"/>
</dbReference>
<dbReference type="FunFam" id="1.10.240.10:FF:000005">
    <property type="entry name" value="Tryptophan--tRNA ligase"/>
    <property type="match status" value="1"/>
</dbReference>
<proteinExistence type="inferred from homology"/>
<keyword evidence="2 8" id="KW-0436">Ligase</keyword>
<dbReference type="InterPro" id="IPR002306">
    <property type="entry name" value="Trp-tRNA-ligase"/>
</dbReference>
<dbReference type="InterPro" id="IPR002305">
    <property type="entry name" value="aa-tRNA-synth_Ic"/>
</dbReference>
<evidence type="ECO:0000256" key="4">
    <source>
        <dbReference type="ARBA" id="ARBA00022840"/>
    </source>
</evidence>
<keyword evidence="3 8" id="KW-0547">Nucleotide-binding</keyword>
<feature type="binding site" evidence="8">
    <location>
        <position position="133"/>
    </location>
    <ligand>
        <name>L-tryptophan</name>
        <dbReference type="ChEBI" id="CHEBI:57912"/>
    </ligand>
</feature>
<keyword evidence="5 8" id="KW-0648">Protein biosynthesis</keyword>
<dbReference type="EC" id="6.1.1.2" evidence="8"/>
<dbReference type="Pfam" id="PF00579">
    <property type="entry name" value="tRNA-synt_1b"/>
    <property type="match status" value="1"/>
</dbReference>
<dbReference type="GO" id="GO:0004830">
    <property type="term" value="F:tryptophan-tRNA ligase activity"/>
    <property type="evidence" value="ECO:0007669"/>
    <property type="project" value="UniProtKB-UniRule"/>
</dbReference>
<dbReference type="PANTHER" id="PTHR43766:SF1">
    <property type="entry name" value="TRYPTOPHAN--TRNA LIGASE, MITOCHONDRIAL"/>
    <property type="match status" value="1"/>
</dbReference>
<comment type="caution">
    <text evidence="10">The sequence shown here is derived from an EMBL/GenBank/DDBJ whole genome shotgun (WGS) entry which is preliminary data.</text>
</comment>
<gene>
    <name evidence="8 10" type="primary">trpS</name>
    <name evidence="10" type="ORF">COU22_00875</name>
</gene>
<evidence type="ECO:0000256" key="6">
    <source>
        <dbReference type="ARBA" id="ARBA00023146"/>
    </source>
</evidence>
<keyword evidence="6 8" id="KW-0030">Aminoacyl-tRNA synthetase</keyword>
<evidence type="ECO:0000256" key="9">
    <source>
        <dbReference type="RuleBase" id="RU363036"/>
    </source>
</evidence>
<feature type="short sequence motif" description="'KMSKS' region" evidence="8">
    <location>
        <begin position="192"/>
        <end position="196"/>
    </location>
</feature>
<name>A0A2M6WD54_9BACT</name>
<protein>
    <recommendedName>
        <fullName evidence="8">Tryptophan--tRNA ligase</fullName>
        <ecNumber evidence="8">6.1.1.2</ecNumber>
    </recommendedName>
    <alternativeName>
        <fullName evidence="8">Tryptophanyl-tRNA synthetase</fullName>
        <shortName evidence="8">TrpRS</shortName>
    </alternativeName>
</protein>
<dbReference type="Proteomes" id="UP000230543">
    <property type="component" value="Unassembled WGS sequence"/>
</dbReference>
<evidence type="ECO:0000256" key="8">
    <source>
        <dbReference type="HAMAP-Rule" id="MF_00140"/>
    </source>
</evidence>
<accession>A0A2M6WD54</accession>
<keyword evidence="4 8" id="KW-0067">ATP-binding</keyword>
<dbReference type="GO" id="GO:0005524">
    <property type="term" value="F:ATP binding"/>
    <property type="evidence" value="ECO:0007669"/>
    <property type="project" value="UniProtKB-UniRule"/>
</dbReference>
<feature type="short sequence motif" description="'HIGH' region" evidence="8">
    <location>
        <begin position="10"/>
        <end position="18"/>
    </location>
</feature>
<dbReference type="AlphaFoldDB" id="A0A2M6WD54"/>
<comment type="similarity">
    <text evidence="1 8 9">Belongs to the class-I aminoacyl-tRNA synthetase family.</text>
</comment>
<comment type="catalytic activity">
    <reaction evidence="7 8">
        <text>tRNA(Trp) + L-tryptophan + ATP = L-tryptophyl-tRNA(Trp) + AMP + diphosphate + H(+)</text>
        <dbReference type="Rhea" id="RHEA:24080"/>
        <dbReference type="Rhea" id="RHEA-COMP:9671"/>
        <dbReference type="Rhea" id="RHEA-COMP:9705"/>
        <dbReference type="ChEBI" id="CHEBI:15378"/>
        <dbReference type="ChEBI" id="CHEBI:30616"/>
        <dbReference type="ChEBI" id="CHEBI:33019"/>
        <dbReference type="ChEBI" id="CHEBI:57912"/>
        <dbReference type="ChEBI" id="CHEBI:78442"/>
        <dbReference type="ChEBI" id="CHEBI:78535"/>
        <dbReference type="ChEBI" id="CHEBI:456215"/>
        <dbReference type="EC" id="6.1.1.2"/>
    </reaction>
</comment>
<dbReference type="InterPro" id="IPR050203">
    <property type="entry name" value="Trp-tRNA_synthetase"/>
</dbReference>
<dbReference type="PROSITE" id="PS00178">
    <property type="entry name" value="AA_TRNA_LIGASE_I"/>
    <property type="match status" value="1"/>
</dbReference>
<evidence type="ECO:0000256" key="7">
    <source>
        <dbReference type="ARBA" id="ARBA00049929"/>
    </source>
</evidence>
<dbReference type="NCBIfam" id="TIGR00233">
    <property type="entry name" value="trpS"/>
    <property type="match status" value="1"/>
</dbReference>
<comment type="subunit">
    <text evidence="8">Homodimer.</text>
</comment>
<evidence type="ECO:0000256" key="5">
    <source>
        <dbReference type="ARBA" id="ARBA00022917"/>
    </source>
</evidence>
<evidence type="ECO:0000256" key="3">
    <source>
        <dbReference type="ARBA" id="ARBA00022741"/>
    </source>
</evidence>
<evidence type="ECO:0000256" key="2">
    <source>
        <dbReference type="ARBA" id="ARBA00022598"/>
    </source>
</evidence>
<keyword evidence="8" id="KW-0963">Cytoplasm</keyword>
<dbReference type="InterPro" id="IPR001412">
    <property type="entry name" value="aa-tRNA-synth_I_CS"/>
</dbReference>
<dbReference type="InterPro" id="IPR024109">
    <property type="entry name" value="Trp-tRNA-ligase_bac-type"/>
</dbReference>
<evidence type="ECO:0000313" key="10">
    <source>
        <dbReference type="EMBL" id="PIT90675.1"/>
    </source>
</evidence>
<feature type="binding site" evidence="8">
    <location>
        <begin position="192"/>
        <end position="196"/>
    </location>
    <ligand>
        <name>ATP</name>
        <dbReference type="ChEBI" id="CHEBI:30616"/>
    </ligand>
</feature>
<feature type="binding site" evidence="8">
    <location>
        <begin position="145"/>
        <end position="147"/>
    </location>
    <ligand>
        <name>ATP</name>
        <dbReference type="ChEBI" id="CHEBI:30616"/>
    </ligand>
</feature>